<dbReference type="PROSITE" id="PS50237">
    <property type="entry name" value="HECT"/>
    <property type="match status" value="1"/>
</dbReference>
<evidence type="ECO:0000313" key="10">
    <source>
        <dbReference type="Proteomes" id="UP001162131"/>
    </source>
</evidence>
<keyword evidence="5 6" id="KW-0833">Ubl conjugation pathway</keyword>
<dbReference type="GO" id="GO:0006511">
    <property type="term" value="P:ubiquitin-dependent protein catabolic process"/>
    <property type="evidence" value="ECO:0007669"/>
    <property type="project" value="TreeGrafter"/>
</dbReference>
<evidence type="ECO:0000256" key="3">
    <source>
        <dbReference type="ARBA" id="ARBA00012485"/>
    </source>
</evidence>
<dbReference type="Pfam" id="PF00632">
    <property type="entry name" value="HECT"/>
    <property type="match status" value="1"/>
</dbReference>
<name>A0AAU9KAG6_9CILI</name>
<evidence type="ECO:0000256" key="1">
    <source>
        <dbReference type="ARBA" id="ARBA00000885"/>
    </source>
</evidence>
<feature type="active site" description="Glycyl thioester intermediate" evidence="6">
    <location>
        <position position="443"/>
    </location>
</feature>
<dbReference type="PANTHER" id="PTHR11254">
    <property type="entry name" value="HECT DOMAIN UBIQUITIN-PROTEIN LIGASE"/>
    <property type="match status" value="1"/>
</dbReference>
<dbReference type="Gene3D" id="3.30.2160.10">
    <property type="entry name" value="Hect, E3 ligase catalytic domain"/>
    <property type="match status" value="1"/>
</dbReference>
<dbReference type="SUPFAM" id="SSF56204">
    <property type="entry name" value="Hect, E3 ligase catalytic domain"/>
    <property type="match status" value="1"/>
</dbReference>
<reference evidence="9" key="1">
    <citation type="submission" date="2021-09" db="EMBL/GenBank/DDBJ databases">
        <authorList>
            <consortium name="AG Swart"/>
            <person name="Singh M."/>
            <person name="Singh A."/>
            <person name="Seah K."/>
            <person name="Emmerich C."/>
        </authorList>
    </citation>
    <scope>NUCLEOTIDE SEQUENCE</scope>
    <source>
        <strain evidence="9">ATCC30299</strain>
    </source>
</reference>
<evidence type="ECO:0000256" key="5">
    <source>
        <dbReference type="ARBA" id="ARBA00022786"/>
    </source>
</evidence>
<dbReference type="InterPro" id="IPR000569">
    <property type="entry name" value="HECT_dom"/>
</dbReference>
<dbReference type="PANTHER" id="PTHR11254:SF440">
    <property type="entry name" value="E3 UBIQUITIN-PROTEIN LIGASE NEDD-4"/>
    <property type="match status" value="1"/>
</dbReference>
<keyword evidence="4" id="KW-0808">Transferase</keyword>
<comment type="pathway">
    <text evidence="2">Protein modification; protein ubiquitination.</text>
</comment>
<feature type="compositionally biased region" description="Polar residues" evidence="7">
    <location>
        <begin position="15"/>
        <end position="24"/>
    </location>
</feature>
<dbReference type="Proteomes" id="UP001162131">
    <property type="component" value="Unassembled WGS sequence"/>
</dbReference>
<keyword evidence="10" id="KW-1185">Reference proteome</keyword>
<dbReference type="Gene3D" id="3.90.1750.10">
    <property type="entry name" value="Hect, E3 ligase catalytic domains"/>
    <property type="match status" value="1"/>
</dbReference>
<evidence type="ECO:0000256" key="7">
    <source>
        <dbReference type="SAM" id="MobiDB-lite"/>
    </source>
</evidence>
<evidence type="ECO:0000256" key="4">
    <source>
        <dbReference type="ARBA" id="ARBA00022679"/>
    </source>
</evidence>
<feature type="region of interest" description="Disordered" evidence="7">
    <location>
        <begin position="15"/>
        <end position="40"/>
    </location>
</feature>
<comment type="catalytic activity">
    <reaction evidence="1">
        <text>S-ubiquitinyl-[E2 ubiquitin-conjugating enzyme]-L-cysteine + [acceptor protein]-L-lysine = [E2 ubiquitin-conjugating enzyme]-L-cysteine + N(6)-ubiquitinyl-[acceptor protein]-L-lysine.</text>
        <dbReference type="EC" id="2.3.2.26"/>
    </reaction>
</comment>
<protein>
    <recommendedName>
        <fullName evidence="3">HECT-type E3 ubiquitin transferase</fullName>
        <ecNumber evidence="3">2.3.2.26</ecNumber>
    </recommendedName>
</protein>
<accession>A0AAU9KAG6</accession>
<proteinExistence type="predicted"/>
<comment type="caution">
    <text evidence="9">The sequence shown here is derived from an EMBL/GenBank/DDBJ whole genome shotgun (WGS) entry which is preliminary data.</text>
</comment>
<dbReference type="InterPro" id="IPR050409">
    <property type="entry name" value="E3_ubiq-protein_ligase"/>
</dbReference>
<dbReference type="EMBL" id="CAJZBQ010000052">
    <property type="protein sequence ID" value="CAG9330909.1"/>
    <property type="molecule type" value="Genomic_DNA"/>
</dbReference>
<feature type="domain" description="HECT" evidence="8">
    <location>
        <begin position="143"/>
        <end position="476"/>
    </location>
</feature>
<gene>
    <name evidence="9" type="ORF">BSTOLATCC_MIC52318</name>
</gene>
<dbReference type="InterPro" id="IPR035983">
    <property type="entry name" value="Hect_E3_ubiquitin_ligase"/>
</dbReference>
<dbReference type="GO" id="GO:0005737">
    <property type="term" value="C:cytoplasm"/>
    <property type="evidence" value="ECO:0007669"/>
    <property type="project" value="TreeGrafter"/>
</dbReference>
<dbReference type="Gene3D" id="3.30.2410.10">
    <property type="entry name" value="Hect, E3 ligase catalytic domain"/>
    <property type="match status" value="1"/>
</dbReference>
<evidence type="ECO:0000259" key="8">
    <source>
        <dbReference type="PROSITE" id="PS50237"/>
    </source>
</evidence>
<dbReference type="GO" id="GO:0016567">
    <property type="term" value="P:protein ubiquitination"/>
    <property type="evidence" value="ECO:0007669"/>
    <property type="project" value="TreeGrafter"/>
</dbReference>
<organism evidence="9 10">
    <name type="scientific">Blepharisma stoltei</name>
    <dbReference type="NCBI Taxonomy" id="1481888"/>
    <lineage>
        <taxon>Eukaryota</taxon>
        <taxon>Sar</taxon>
        <taxon>Alveolata</taxon>
        <taxon>Ciliophora</taxon>
        <taxon>Postciliodesmatophora</taxon>
        <taxon>Heterotrichea</taxon>
        <taxon>Heterotrichida</taxon>
        <taxon>Blepharismidae</taxon>
        <taxon>Blepharisma</taxon>
    </lineage>
</organism>
<dbReference type="CDD" id="cd00078">
    <property type="entry name" value="HECTc"/>
    <property type="match status" value="1"/>
</dbReference>
<evidence type="ECO:0000256" key="2">
    <source>
        <dbReference type="ARBA" id="ARBA00004906"/>
    </source>
</evidence>
<dbReference type="SMART" id="SM00119">
    <property type="entry name" value="HECTc"/>
    <property type="match status" value="1"/>
</dbReference>
<dbReference type="FunFam" id="3.30.2410.10:FF:000009">
    <property type="entry name" value="Probable E3 ubiquitin-protein ligase HECTD2"/>
    <property type="match status" value="1"/>
</dbReference>
<dbReference type="EC" id="2.3.2.26" evidence="3"/>
<evidence type="ECO:0000256" key="6">
    <source>
        <dbReference type="PROSITE-ProRule" id="PRU00104"/>
    </source>
</evidence>
<sequence length="476" mass="55469">MGCCISKPGRTQSIHISIPQSRGPTQEIPELPRSSTLPHRARANENPTYFICPYCLGEFRESITLQGFTDHLLFCIRNGPISNSAPKKQFSHLSKESPYITKIEWFRDQINGIRIPWQSESMKLIIQRDNFLITSMAHLLTYTIQDLHKEFQITFEGELGMDAGGVLREWLTLLMKTLFSTDHGLFQFTNSKCLSYTFPDVIDKARSDEYVFMGKLMGKALFENIPINCQLSRIIFKHIVEEEIVLGDLTFVDEDLYRSLIFIRENPIEDVFFETFQVQKPKDKFILKEGGENEKVTEESKQEYIDLRFRFETQDLIKQGLELIMQGFYSVIPKPLIIFFTAEELELALCGLPYIDIQDWQEFTEYRDEFSVNHQDVKWFWEIIESFTQEQLSDLLMFVTGTPRLPVEGFSSLRTIRGDAARFTLEPMNYEENKLTLPRAHTCFNRLDLPRYPSKEIMEKGLLYVLNNHALGFGNE</sequence>
<dbReference type="GO" id="GO:0061630">
    <property type="term" value="F:ubiquitin protein ligase activity"/>
    <property type="evidence" value="ECO:0007669"/>
    <property type="project" value="UniProtKB-EC"/>
</dbReference>
<evidence type="ECO:0000313" key="9">
    <source>
        <dbReference type="EMBL" id="CAG9330909.1"/>
    </source>
</evidence>
<dbReference type="AlphaFoldDB" id="A0AAU9KAG6"/>